<dbReference type="EMBL" id="AP018359">
    <property type="protein sequence ID" value="BBA44328.1"/>
    <property type="molecule type" value="Genomic_DNA"/>
</dbReference>
<name>A0A250LIB6_9BURK</name>
<sequence>MQGVGVGGEWGDSAPMSMEWARTHAHRGFVASQPQFGWPMGSLFANLAVLATSRPEIEKAAARRDRRYRAAARPAAPDYRSLTFTRGSHSASAPCVTFR</sequence>
<evidence type="ECO:0000313" key="1">
    <source>
        <dbReference type="EMBL" id="BBA44328.1"/>
    </source>
</evidence>
<reference evidence="1" key="2">
    <citation type="journal article" date="2017" name="Genome Announc.">
        <title>High-Quality Draft Genome Sequence of Burkholderia contaminans CH-1, a Gram-Negative Bacterium That Metabolizes 2-Azahypoxanthine, a Plant Growth-Regulating Compound.</title>
        <authorList>
            <person name="Choi J.-H."/>
            <person name="Sugiura H."/>
            <person name="Moriuchi R."/>
            <person name="Kawagishi H."/>
            <person name="Dohra H."/>
        </authorList>
    </citation>
    <scope>NUCLEOTIDE SEQUENCE</scope>
    <source>
        <strain evidence="1">CH-1</strain>
    </source>
</reference>
<reference evidence="1" key="1">
    <citation type="journal article" date="2016" name="Biosci. Biotechnol. Biochem.">
        <title>Bioconversion of AHX to AOH by resting cells of Burkholderia contaminans CH-1.</title>
        <authorList>
            <person name="Choi J.H."/>
            <person name="Kikuchi A."/>
            <person name="Pumkaeo P."/>
            <person name="Hirai H."/>
            <person name="Tokuyama S."/>
            <person name="Kawagishi H."/>
        </authorList>
    </citation>
    <scope>NUCLEOTIDE SEQUENCE</scope>
    <source>
        <strain evidence="1">CH-1</strain>
    </source>
</reference>
<organism evidence="1">
    <name type="scientific">Burkholderia contaminans</name>
    <dbReference type="NCBI Taxonomy" id="488447"/>
    <lineage>
        <taxon>Bacteria</taxon>
        <taxon>Pseudomonadati</taxon>
        <taxon>Pseudomonadota</taxon>
        <taxon>Betaproteobacteria</taxon>
        <taxon>Burkholderiales</taxon>
        <taxon>Burkholderiaceae</taxon>
        <taxon>Burkholderia</taxon>
        <taxon>Burkholderia cepacia complex</taxon>
    </lineage>
</organism>
<protein>
    <submittedName>
        <fullName evidence="1">Uncharacterized protein</fullName>
    </submittedName>
</protein>
<proteinExistence type="predicted"/>
<accession>A0A250LIB6</accession>
<gene>
    <name evidence="1" type="ORF">BCCH1_68310</name>
</gene>
<dbReference type="AlphaFoldDB" id="A0A250LIB6"/>